<evidence type="ECO:0000313" key="1">
    <source>
        <dbReference type="EMBL" id="GLV55384.1"/>
    </source>
</evidence>
<protein>
    <submittedName>
        <fullName evidence="1">Uncharacterized protein</fullName>
    </submittedName>
</protein>
<keyword evidence="2" id="KW-1185">Reference proteome</keyword>
<sequence length="57" mass="6535">MTSGEQRCNDHLQVDLFYQLRRKKNFLDLAQILDPLPKAWPGVDGMLCGQKKMEGIS</sequence>
<organism evidence="1 2">
    <name type="scientific">Dictyobacter halimunensis</name>
    <dbReference type="NCBI Taxonomy" id="3026934"/>
    <lineage>
        <taxon>Bacteria</taxon>
        <taxon>Bacillati</taxon>
        <taxon>Chloroflexota</taxon>
        <taxon>Ktedonobacteria</taxon>
        <taxon>Ktedonobacterales</taxon>
        <taxon>Dictyobacteraceae</taxon>
        <taxon>Dictyobacter</taxon>
    </lineage>
</organism>
<dbReference type="Proteomes" id="UP001344906">
    <property type="component" value="Unassembled WGS sequence"/>
</dbReference>
<reference evidence="1 2" key="1">
    <citation type="submission" date="2023-02" db="EMBL/GenBank/DDBJ databases">
        <title>Dictyobacter halimunensis sp. nov., a new member of the class Ktedonobacteria from forest soil in a geothermal area.</title>
        <authorList>
            <person name="Rachmania M.K."/>
            <person name="Ningsih F."/>
            <person name="Sakai Y."/>
            <person name="Yabe S."/>
            <person name="Yokota A."/>
            <person name="Sjamsuridzal W."/>
        </authorList>
    </citation>
    <scope>NUCLEOTIDE SEQUENCE [LARGE SCALE GENOMIC DNA]</scope>
    <source>
        <strain evidence="1 2">S3.2.2.5</strain>
    </source>
</reference>
<name>A0ABQ6FSJ1_9CHLR</name>
<evidence type="ECO:0000313" key="2">
    <source>
        <dbReference type="Proteomes" id="UP001344906"/>
    </source>
</evidence>
<comment type="caution">
    <text evidence="1">The sequence shown here is derived from an EMBL/GenBank/DDBJ whole genome shotgun (WGS) entry which is preliminary data.</text>
</comment>
<proteinExistence type="predicted"/>
<gene>
    <name evidence="1" type="ORF">KDH_22310</name>
</gene>
<accession>A0ABQ6FSJ1</accession>
<dbReference type="EMBL" id="BSRI01000001">
    <property type="protein sequence ID" value="GLV55384.1"/>
    <property type="molecule type" value="Genomic_DNA"/>
</dbReference>